<proteinExistence type="predicted"/>
<dbReference type="KEGG" id="gca:Galf_2575"/>
<dbReference type="Proteomes" id="UP000001235">
    <property type="component" value="Chromosome"/>
</dbReference>
<dbReference type="STRING" id="395494.Galf_2575"/>
<dbReference type="EMBL" id="CP002159">
    <property type="protein sequence ID" value="ADL56573.1"/>
    <property type="molecule type" value="Genomic_DNA"/>
</dbReference>
<evidence type="ECO:0000313" key="2">
    <source>
        <dbReference type="Proteomes" id="UP000001235"/>
    </source>
</evidence>
<dbReference type="AlphaFoldDB" id="D9SCJ2"/>
<gene>
    <name evidence="1" type="ordered locus">Galf_2575</name>
</gene>
<dbReference type="HOGENOM" id="CLU_3356379_0_0_4"/>
<reference evidence="1 2" key="1">
    <citation type="submission" date="2010-08" db="EMBL/GenBank/DDBJ databases">
        <title>Complete sequence of Gallionella capsiferriformans ES-2.</title>
        <authorList>
            <consortium name="US DOE Joint Genome Institute"/>
            <person name="Lucas S."/>
            <person name="Copeland A."/>
            <person name="Lapidus A."/>
            <person name="Cheng J.-F."/>
            <person name="Bruce D."/>
            <person name="Goodwin L."/>
            <person name="Pitluck S."/>
            <person name="Chertkov O."/>
            <person name="Davenport K.W."/>
            <person name="Detter J.C."/>
            <person name="Han C."/>
            <person name="Tapia R."/>
            <person name="Land M."/>
            <person name="Hauser L."/>
            <person name="Chang Y.-J."/>
            <person name="Jeffries C."/>
            <person name="Kyrpides N."/>
            <person name="Ivanova N."/>
            <person name="Mikhailova N."/>
            <person name="Shelobolina E.S."/>
            <person name="Picardal F."/>
            <person name="Roden E."/>
            <person name="Emerson D."/>
            <person name="Woyke T."/>
        </authorList>
    </citation>
    <scope>NUCLEOTIDE SEQUENCE [LARGE SCALE GENOMIC DNA]</scope>
    <source>
        <strain evidence="1 2">ES-2</strain>
    </source>
</reference>
<keyword evidence="2" id="KW-1185">Reference proteome</keyword>
<accession>D9SCJ2</accession>
<name>D9SCJ2_GALCS</name>
<organism evidence="1 2">
    <name type="scientific">Gallionella capsiferriformans (strain ES-2)</name>
    <name type="common">Gallionella ferruginea capsiferriformans (strain ES-2)</name>
    <dbReference type="NCBI Taxonomy" id="395494"/>
    <lineage>
        <taxon>Bacteria</taxon>
        <taxon>Pseudomonadati</taxon>
        <taxon>Pseudomonadota</taxon>
        <taxon>Betaproteobacteria</taxon>
        <taxon>Nitrosomonadales</taxon>
        <taxon>Gallionellaceae</taxon>
        <taxon>Gallionella</taxon>
    </lineage>
</organism>
<protein>
    <submittedName>
        <fullName evidence="1">Uncharacterized protein</fullName>
    </submittedName>
</protein>
<sequence precursor="true">MTQRLLAILLLNLIHGNCNAQSLEFKGTPSIHLLFY</sequence>
<evidence type="ECO:0000313" key="1">
    <source>
        <dbReference type="EMBL" id="ADL56573.1"/>
    </source>
</evidence>